<reference evidence="3" key="1">
    <citation type="submission" date="2016-10" db="EMBL/GenBank/DDBJ databases">
        <authorList>
            <person name="de Groot N.N."/>
        </authorList>
    </citation>
    <scope>NUCLEOTIDE SEQUENCE [LARGE SCALE GENOMIC DNA]</scope>
    <source>
        <strain evidence="3">JCM 14963</strain>
    </source>
</reference>
<evidence type="ECO:0000313" key="4">
    <source>
        <dbReference type="Proteomes" id="UP000243413"/>
    </source>
</evidence>
<dbReference type="InterPro" id="IPR005569">
    <property type="entry name" value="Arc_DNA-bd_dom"/>
</dbReference>
<dbReference type="OrthoDB" id="6890552at2"/>
<dbReference type="Pfam" id="PF03869">
    <property type="entry name" value="Arc"/>
    <property type="match status" value="1"/>
</dbReference>
<evidence type="ECO:0000313" key="3">
    <source>
        <dbReference type="EMBL" id="SDT12321.1"/>
    </source>
</evidence>
<reference evidence="2 5" key="3">
    <citation type="submission" date="2024-04" db="EMBL/GenBank/DDBJ databases">
        <title>Draft genome sequence of Halopseudomonas sabulinigri NBRC 116187.</title>
        <authorList>
            <person name="Miyakawa T."/>
            <person name="Kusuya Y."/>
            <person name="Miura T."/>
        </authorList>
    </citation>
    <scope>NUCLEOTIDE SEQUENCE [LARGE SCALE GENOMIC DNA]</scope>
    <source>
        <strain evidence="2 5">4NH20-0042</strain>
    </source>
</reference>
<keyword evidence="5" id="KW-1185">Reference proteome</keyword>
<dbReference type="Proteomes" id="UP001486808">
    <property type="component" value="Unassembled WGS sequence"/>
</dbReference>
<feature type="domain" description="Arc-like DNA binding" evidence="1">
    <location>
        <begin position="11"/>
        <end position="53"/>
    </location>
</feature>
<dbReference type="GO" id="GO:0003677">
    <property type="term" value="F:DNA binding"/>
    <property type="evidence" value="ECO:0007669"/>
    <property type="project" value="UniProtKB-KW"/>
</dbReference>
<dbReference type="Gene3D" id="1.10.1220.10">
    <property type="entry name" value="Met repressor-like"/>
    <property type="match status" value="1"/>
</dbReference>
<dbReference type="EMBL" id="LT629763">
    <property type="protein sequence ID" value="SDT12321.1"/>
    <property type="molecule type" value="Genomic_DNA"/>
</dbReference>
<dbReference type="AlphaFoldDB" id="A0A1H1XTE7"/>
<proteinExistence type="predicted"/>
<evidence type="ECO:0000259" key="1">
    <source>
        <dbReference type="Pfam" id="PF03869"/>
    </source>
</evidence>
<dbReference type="GO" id="GO:0006355">
    <property type="term" value="P:regulation of DNA-templated transcription"/>
    <property type="evidence" value="ECO:0007669"/>
    <property type="project" value="InterPro"/>
</dbReference>
<dbReference type="SUPFAM" id="SSF47598">
    <property type="entry name" value="Ribbon-helix-helix"/>
    <property type="match status" value="1"/>
</dbReference>
<evidence type="ECO:0000313" key="5">
    <source>
        <dbReference type="Proteomes" id="UP001486808"/>
    </source>
</evidence>
<name>A0A1H1XTE7_9GAMM</name>
<organism evidence="3 4">
    <name type="scientific">Halopseudomonas sabulinigri</name>
    <dbReference type="NCBI Taxonomy" id="472181"/>
    <lineage>
        <taxon>Bacteria</taxon>
        <taxon>Pseudomonadati</taxon>
        <taxon>Pseudomonadota</taxon>
        <taxon>Gammaproteobacteria</taxon>
        <taxon>Pseudomonadales</taxon>
        <taxon>Pseudomonadaceae</taxon>
        <taxon>Halopseudomonas</taxon>
    </lineage>
</organism>
<dbReference type="InterPro" id="IPR013321">
    <property type="entry name" value="Arc_rbn_hlx_hlx"/>
</dbReference>
<accession>A0A1H1XTE7</accession>
<keyword evidence="2" id="KW-0238">DNA-binding</keyword>
<evidence type="ECO:0000313" key="2">
    <source>
        <dbReference type="EMBL" id="GAA6131741.1"/>
    </source>
</evidence>
<sequence length="108" mass="12484">MKTATQQHYTSRTADKFVVRLPQGMRDRIADVAKQHHRSMNSEIIARLEHSLLDLPILPEQTQPSRQALNDQQLDGLSSPEQELLVRFREMSRRQQNALLALLANEQQ</sequence>
<dbReference type="STRING" id="472181.SAMN05216271_3657"/>
<reference evidence="4" key="2">
    <citation type="submission" date="2016-10" db="EMBL/GenBank/DDBJ databases">
        <authorList>
            <person name="Varghese N."/>
            <person name="Submissions S."/>
        </authorList>
    </citation>
    <scope>NUCLEOTIDE SEQUENCE [LARGE SCALE GENOMIC DNA]</scope>
    <source>
        <strain evidence="4">JCM 14963</strain>
    </source>
</reference>
<protein>
    <submittedName>
        <fullName evidence="2">Arc family DNA-binding protein</fullName>
    </submittedName>
    <submittedName>
        <fullName evidence="3">Arc-like DNA binding domain-containing protein</fullName>
    </submittedName>
</protein>
<dbReference type="InterPro" id="IPR010985">
    <property type="entry name" value="Ribbon_hlx_hlx"/>
</dbReference>
<gene>
    <name evidence="2" type="ORF">NBRC116187_21010</name>
    <name evidence="3" type="ORF">SAMN05216271_3657</name>
</gene>
<dbReference type="RefSeq" id="WP_092288235.1">
    <property type="nucleotide sequence ID" value="NZ_BAABWD010000002.1"/>
</dbReference>
<dbReference type="EMBL" id="BAABWD010000002">
    <property type="protein sequence ID" value="GAA6131741.1"/>
    <property type="molecule type" value="Genomic_DNA"/>
</dbReference>
<dbReference type="Proteomes" id="UP000243413">
    <property type="component" value="Chromosome I"/>
</dbReference>